<reference evidence="1 2" key="1">
    <citation type="journal article" date="2018" name="Int. J. Syst. Evol. Microbiol.">
        <title>Planococcus salinus sp. nov., a moderately halophilic bacterium isolated from a saline-alkali soil.</title>
        <authorList>
            <person name="Gan L."/>
        </authorList>
    </citation>
    <scope>NUCLEOTIDE SEQUENCE [LARGE SCALE GENOMIC DNA]</scope>
    <source>
        <strain evidence="1 2">LCB217</strain>
    </source>
</reference>
<dbReference type="PANTHER" id="PTHR28630:SF3">
    <property type="entry name" value="PEROXIREDOXIN-LIKE 2C"/>
    <property type="match status" value="1"/>
</dbReference>
<dbReference type="AlphaFoldDB" id="A0A3M8P5C8"/>
<dbReference type="PANTHER" id="PTHR28630">
    <property type="match status" value="1"/>
</dbReference>
<proteinExistence type="predicted"/>
<evidence type="ECO:0000313" key="1">
    <source>
        <dbReference type="EMBL" id="RNF38855.1"/>
    </source>
</evidence>
<dbReference type="Proteomes" id="UP000275473">
    <property type="component" value="Unassembled WGS sequence"/>
</dbReference>
<evidence type="ECO:0008006" key="3">
    <source>
        <dbReference type="Google" id="ProtNLM"/>
    </source>
</evidence>
<gene>
    <name evidence="1" type="ORF">EEX84_12100</name>
</gene>
<comment type="caution">
    <text evidence="1">The sequence shown here is derived from an EMBL/GenBank/DDBJ whole genome shotgun (WGS) entry which is preliminary data.</text>
</comment>
<dbReference type="SUPFAM" id="SSF52833">
    <property type="entry name" value="Thioredoxin-like"/>
    <property type="match status" value="1"/>
</dbReference>
<dbReference type="Pfam" id="PF13911">
    <property type="entry name" value="AhpC-TSA_2"/>
    <property type="match status" value="1"/>
</dbReference>
<protein>
    <recommendedName>
        <fullName evidence="3">Alkyl hydroperoxide reductase subunit C/ Thiol specific antioxidant domain-containing protein</fullName>
    </recommendedName>
</protein>
<accession>A0A3M8P5C8</accession>
<organism evidence="1 2">
    <name type="scientific">Planococcus salinus</name>
    <dbReference type="NCBI Taxonomy" id="1848460"/>
    <lineage>
        <taxon>Bacteria</taxon>
        <taxon>Bacillati</taxon>
        <taxon>Bacillota</taxon>
        <taxon>Bacilli</taxon>
        <taxon>Bacillales</taxon>
        <taxon>Caryophanaceae</taxon>
        <taxon>Planococcus</taxon>
    </lineage>
</organism>
<evidence type="ECO:0000313" key="2">
    <source>
        <dbReference type="Proteomes" id="UP000275473"/>
    </source>
</evidence>
<dbReference type="Gene3D" id="3.40.30.10">
    <property type="entry name" value="Glutaredoxin"/>
    <property type="match status" value="1"/>
</dbReference>
<keyword evidence="2" id="KW-1185">Reference proteome</keyword>
<dbReference type="EMBL" id="RIAX01000009">
    <property type="protein sequence ID" value="RNF38855.1"/>
    <property type="molecule type" value="Genomic_DNA"/>
</dbReference>
<dbReference type="InterPro" id="IPR032801">
    <property type="entry name" value="PXL2A/B/C"/>
</dbReference>
<dbReference type="RefSeq" id="WP_123165911.1">
    <property type="nucleotide sequence ID" value="NZ_RIAX01000009.1"/>
</dbReference>
<sequence>MCRNFLAQLREHAESIEEKGVSLVAVVPANSEQLKDFIDVFGPYPFPILGDPEQQAYKDLRLKKVSAVKSGKIIFKYLKEGRMREIFPKDRKQAKIVRKAMLSQDVYQLGGTWLIDTTGEIHWHHIDEEPADHATIPAIMEALNKHAPTAP</sequence>
<name>A0A3M8P5C8_9BACL</name>
<dbReference type="InterPro" id="IPR036249">
    <property type="entry name" value="Thioredoxin-like_sf"/>
</dbReference>